<keyword evidence="2" id="KW-0808">Transferase</keyword>
<comment type="caution">
    <text evidence="2">The sequence shown here is derived from an EMBL/GenBank/DDBJ whole genome shotgun (WGS) entry which is preliminary data.</text>
</comment>
<evidence type="ECO:0000313" key="2">
    <source>
        <dbReference type="EMBL" id="NYH08186.1"/>
    </source>
</evidence>
<dbReference type="GO" id="GO:0016747">
    <property type="term" value="F:acyltransferase activity, transferring groups other than amino-acyl groups"/>
    <property type="evidence" value="ECO:0007669"/>
    <property type="project" value="InterPro"/>
</dbReference>
<sequence>MKLFQRLFKQAEPCINLRSGRVDDLKALGGLLQFEAENAHFFGLRTSEEIEGYLAELRSQIETLAEEKPVRVSLIAITVDAVPVGYLILMATPDASVMDLNVLVIDPQWRGRGLARFAVNELVSQLAQGNRRMLVRCLPASNIMMSLLQQLAFKEVPTTDLIVRHFMSPTLASEGHA</sequence>
<evidence type="ECO:0000313" key="3">
    <source>
        <dbReference type="Proteomes" id="UP000553035"/>
    </source>
</evidence>
<dbReference type="EMBL" id="JACCAT010000001">
    <property type="protein sequence ID" value="NYH08186.1"/>
    <property type="molecule type" value="Genomic_DNA"/>
</dbReference>
<dbReference type="PROSITE" id="PS51186">
    <property type="entry name" value="GNAT"/>
    <property type="match status" value="1"/>
</dbReference>
<dbReference type="CDD" id="cd04301">
    <property type="entry name" value="NAT_SF"/>
    <property type="match status" value="1"/>
</dbReference>
<dbReference type="SUPFAM" id="SSF55729">
    <property type="entry name" value="Acyl-CoA N-acyltransferases (Nat)"/>
    <property type="match status" value="1"/>
</dbReference>
<dbReference type="Proteomes" id="UP000553035">
    <property type="component" value="Unassembled WGS sequence"/>
</dbReference>
<dbReference type="RefSeq" id="WP_179692708.1">
    <property type="nucleotide sequence ID" value="NZ_JACCAT010000001.1"/>
</dbReference>
<feature type="domain" description="N-acetyltransferase" evidence="1">
    <location>
        <begin position="15"/>
        <end position="172"/>
    </location>
</feature>
<reference evidence="2 3" key="1">
    <citation type="submission" date="2020-07" db="EMBL/GenBank/DDBJ databases">
        <title>Exploring microbial biodiversity for novel pathways involved in the catabolism of aromatic compounds derived from lignin.</title>
        <authorList>
            <person name="Elkins J."/>
        </authorList>
    </citation>
    <scope>NUCLEOTIDE SEQUENCE [LARGE SCALE GENOMIC DNA]</scope>
    <source>
        <strain evidence="2 3">VanB</strain>
    </source>
</reference>
<dbReference type="InterPro" id="IPR016181">
    <property type="entry name" value="Acyl_CoA_acyltransferase"/>
</dbReference>
<name>A0A7Y9VTD1_9PSED</name>
<dbReference type="Pfam" id="PF00583">
    <property type="entry name" value="Acetyltransf_1"/>
    <property type="match status" value="1"/>
</dbReference>
<organism evidence="2 3">
    <name type="scientific">Pseudomonas moraviensis</name>
    <dbReference type="NCBI Taxonomy" id="321662"/>
    <lineage>
        <taxon>Bacteria</taxon>
        <taxon>Pseudomonadati</taxon>
        <taxon>Pseudomonadota</taxon>
        <taxon>Gammaproteobacteria</taxon>
        <taxon>Pseudomonadales</taxon>
        <taxon>Pseudomonadaceae</taxon>
        <taxon>Pseudomonas</taxon>
    </lineage>
</organism>
<dbReference type="AlphaFoldDB" id="A0A7Y9VTD1"/>
<protein>
    <submittedName>
        <fullName evidence="2">GNAT superfamily N-acetyltransferase</fullName>
    </submittedName>
</protein>
<dbReference type="InterPro" id="IPR000182">
    <property type="entry name" value="GNAT_dom"/>
</dbReference>
<accession>A0A7Y9VTD1</accession>
<dbReference type="Gene3D" id="3.40.630.30">
    <property type="match status" value="1"/>
</dbReference>
<evidence type="ECO:0000259" key="1">
    <source>
        <dbReference type="PROSITE" id="PS51186"/>
    </source>
</evidence>
<proteinExistence type="predicted"/>
<gene>
    <name evidence="2" type="ORF">GGI52_001229</name>
</gene>